<keyword evidence="3" id="KW-0812">Transmembrane</keyword>
<sequence>MLSFLRFPKRRRGKLNGSPPNAAAPAPIGCDLAMRIGWFRVTFDHSDDFKLHEVQLPGDIACAFLYIDNIIDQTMLQEQVIAPLLLEERFDSPERLVSHVADQGQIPVTGMRTVTDLRLATDALFEGTVVMLVHNEPRMLLFPMRKVEKRQIAGSENENVIRGPKAAFVEDLATNMTMVRRILKHPDLKMEHRQFGTYTKTNVTVCYIEGICEKKLLDEVKERLSRIDIDGVFGSSYIEDFIEDNPYSPFPQVQYTERPDTFSASLLEGRVGIMVDGTPMPVLVPVTLYMLLQSAEDYYQRFVAATWIRWIRYLFLLISFLLPSIYIAVTTFHPEMLPPNLLITVAAARENVPFPAIVEALIMEITFEALREAGIRIPKPIGQTVSIIGALVIGQSAVQAGIVSAPMVIVVSITGIASFIIPHFDLGLTFRLLRFPVMILATSFGLYGIIIAIILIYVHLVSLRSFGTPYLSPTAPLVTSDLKDVLVRAPHWAMKHRPLLYGTTNRKRLDARSRLPIRHDDGD</sequence>
<dbReference type="InterPro" id="IPR050768">
    <property type="entry name" value="UPF0353/GerABKA_families"/>
</dbReference>
<comment type="caution">
    <text evidence="4">The sequence shown here is derived from an EMBL/GenBank/DDBJ whole genome shotgun (WGS) entry which is preliminary data.</text>
</comment>
<name>A0A916NQK4_9BACL</name>
<reference evidence="4" key="1">
    <citation type="submission" date="2021-06" db="EMBL/GenBank/DDBJ databases">
        <authorList>
            <person name="Criscuolo A."/>
        </authorList>
    </citation>
    <scope>NUCLEOTIDE SEQUENCE</scope>
    <source>
        <strain evidence="4">CIP111600</strain>
    </source>
</reference>
<accession>A0A916NQK4</accession>
<dbReference type="Pfam" id="PF03323">
    <property type="entry name" value="GerA"/>
    <property type="match status" value="1"/>
</dbReference>
<dbReference type="GO" id="GO:0009847">
    <property type="term" value="P:spore germination"/>
    <property type="evidence" value="ECO:0007669"/>
    <property type="project" value="InterPro"/>
</dbReference>
<protein>
    <submittedName>
        <fullName evidence="4">Spore germination protein A1</fullName>
    </submittedName>
</protein>
<proteinExistence type="inferred from homology"/>
<dbReference type="PANTHER" id="PTHR22550">
    <property type="entry name" value="SPORE GERMINATION PROTEIN"/>
    <property type="match status" value="1"/>
</dbReference>
<dbReference type="Proteomes" id="UP000693672">
    <property type="component" value="Unassembled WGS sequence"/>
</dbReference>
<dbReference type="PIRSF" id="PIRSF005690">
    <property type="entry name" value="GerBA"/>
    <property type="match status" value="1"/>
</dbReference>
<evidence type="ECO:0000256" key="2">
    <source>
        <dbReference type="ARBA" id="ARBA00023136"/>
    </source>
</evidence>
<keyword evidence="5" id="KW-1185">Reference proteome</keyword>
<keyword evidence="2 3" id="KW-0472">Membrane</keyword>
<dbReference type="EMBL" id="CAJVAS010000010">
    <property type="protein sequence ID" value="CAG7626358.1"/>
    <property type="molecule type" value="Genomic_DNA"/>
</dbReference>
<dbReference type="InterPro" id="IPR004995">
    <property type="entry name" value="Spore_Ger"/>
</dbReference>
<evidence type="ECO:0000313" key="5">
    <source>
        <dbReference type="Proteomes" id="UP000693672"/>
    </source>
</evidence>
<gene>
    <name evidence="4" type="primary">gerAA_5</name>
    <name evidence="4" type="ORF">PAESOLCIP111_02821</name>
</gene>
<dbReference type="AlphaFoldDB" id="A0A916NQK4"/>
<comment type="similarity">
    <text evidence="1">Belongs to the GerABKA family.</text>
</comment>
<feature type="transmembrane region" description="Helical" evidence="3">
    <location>
        <begin position="433"/>
        <end position="458"/>
    </location>
</feature>
<organism evidence="4 5">
    <name type="scientific">Paenibacillus solanacearum</name>
    <dbReference type="NCBI Taxonomy" id="2048548"/>
    <lineage>
        <taxon>Bacteria</taxon>
        <taxon>Bacillati</taxon>
        <taxon>Bacillota</taxon>
        <taxon>Bacilli</taxon>
        <taxon>Bacillales</taxon>
        <taxon>Paenibacillaceae</taxon>
        <taxon>Paenibacillus</taxon>
    </lineage>
</organism>
<keyword evidence="3" id="KW-1133">Transmembrane helix</keyword>
<dbReference type="PANTHER" id="PTHR22550:SF5">
    <property type="entry name" value="LEUCINE ZIPPER PROTEIN 4"/>
    <property type="match status" value="1"/>
</dbReference>
<evidence type="ECO:0000313" key="4">
    <source>
        <dbReference type="EMBL" id="CAG7626358.1"/>
    </source>
</evidence>
<dbReference type="RefSeq" id="WP_246627442.1">
    <property type="nucleotide sequence ID" value="NZ_CAJVAS010000010.1"/>
</dbReference>
<evidence type="ECO:0000256" key="3">
    <source>
        <dbReference type="SAM" id="Phobius"/>
    </source>
</evidence>
<feature type="transmembrane region" description="Helical" evidence="3">
    <location>
        <begin position="310"/>
        <end position="332"/>
    </location>
</feature>
<dbReference type="GO" id="GO:0016020">
    <property type="term" value="C:membrane"/>
    <property type="evidence" value="ECO:0007669"/>
    <property type="project" value="InterPro"/>
</dbReference>
<feature type="transmembrane region" description="Helical" evidence="3">
    <location>
        <begin position="391"/>
        <end position="421"/>
    </location>
</feature>
<evidence type="ECO:0000256" key="1">
    <source>
        <dbReference type="ARBA" id="ARBA00005278"/>
    </source>
</evidence>